<accession>A0A4U6U149</accession>
<dbReference type="EMBL" id="CM016557">
    <property type="protein sequence ID" value="TKW09190.1"/>
    <property type="molecule type" value="Genomic_DNA"/>
</dbReference>
<gene>
    <name evidence="2" type="ORF">SEVIR_6G077100v2</name>
</gene>
<evidence type="ECO:0000259" key="1">
    <source>
        <dbReference type="Pfam" id="PF03478"/>
    </source>
</evidence>
<feature type="domain" description="KIB1-4 beta-propeller" evidence="1">
    <location>
        <begin position="20"/>
        <end position="210"/>
    </location>
</feature>
<dbReference type="OMA" id="DRRCPIA"/>
<dbReference type="PANTHER" id="PTHR33110">
    <property type="entry name" value="F-BOX/KELCH-REPEAT PROTEIN-RELATED"/>
    <property type="match status" value="1"/>
</dbReference>
<name>A0A4U6U149_SETVI</name>
<dbReference type="AlphaFoldDB" id="A0A4U6U149"/>
<dbReference type="Proteomes" id="UP000298652">
    <property type="component" value="Chromosome 6"/>
</dbReference>
<keyword evidence="3" id="KW-1185">Reference proteome</keyword>
<evidence type="ECO:0000313" key="3">
    <source>
        <dbReference type="Proteomes" id="UP000298652"/>
    </source>
</evidence>
<reference evidence="2" key="1">
    <citation type="submission" date="2019-03" db="EMBL/GenBank/DDBJ databases">
        <title>WGS assembly of Setaria viridis.</title>
        <authorList>
            <person name="Huang P."/>
            <person name="Jenkins J."/>
            <person name="Grimwood J."/>
            <person name="Barry K."/>
            <person name="Healey A."/>
            <person name="Mamidi S."/>
            <person name="Sreedasyam A."/>
            <person name="Shu S."/>
            <person name="Feldman M."/>
            <person name="Wu J."/>
            <person name="Yu Y."/>
            <person name="Chen C."/>
            <person name="Johnson J."/>
            <person name="Rokhsar D."/>
            <person name="Baxter I."/>
            <person name="Schmutz J."/>
            <person name="Brutnell T."/>
            <person name="Kellogg E."/>
        </authorList>
    </citation>
    <scope>NUCLEOTIDE SEQUENCE [LARGE SCALE GENOMIC DNA]</scope>
</reference>
<sequence>MAYLVFPNGRMFRFPELTSSLPDKKAAGFLGAACDDWLLFHDDGGLFCLTSPFTGKTRLLPSFHGVRAHEGPVEIVNEPAPSLRAVTTQWKDDEAMAARKLVMCPDGGFIAAFYGGEHLAKTSSWSHSAGERWRRYDDLVLFGGRLYAVTAGEDLLAFDVGTGEPFVSRVERVVEGDRRCPIAATVRYLVPSDGGDLLMVRRRLMRKPVSASQQKLRRGDCRLECGLRWGCGLHRGRELRLGWIGQQEEEERADVRDLLVGERGRELTGVDFG</sequence>
<dbReference type="InterPro" id="IPR005174">
    <property type="entry name" value="KIB1-4_b-propeller"/>
</dbReference>
<dbReference type="PANTHER" id="PTHR33110:SF110">
    <property type="entry name" value="OS11G0624400 PROTEIN"/>
    <property type="match status" value="1"/>
</dbReference>
<protein>
    <recommendedName>
        <fullName evidence="1">KIB1-4 beta-propeller domain-containing protein</fullName>
    </recommendedName>
</protein>
<dbReference type="Gramene" id="TKW09190">
    <property type="protein sequence ID" value="TKW09190"/>
    <property type="gene ID" value="SEVIR_6G077100v2"/>
</dbReference>
<proteinExistence type="predicted"/>
<dbReference type="Pfam" id="PF03478">
    <property type="entry name" value="Beta-prop_KIB1-4"/>
    <property type="match status" value="1"/>
</dbReference>
<organism evidence="2 3">
    <name type="scientific">Setaria viridis</name>
    <name type="common">Green bristlegrass</name>
    <name type="synonym">Setaria italica subsp. viridis</name>
    <dbReference type="NCBI Taxonomy" id="4556"/>
    <lineage>
        <taxon>Eukaryota</taxon>
        <taxon>Viridiplantae</taxon>
        <taxon>Streptophyta</taxon>
        <taxon>Embryophyta</taxon>
        <taxon>Tracheophyta</taxon>
        <taxon>Spermatophyta</taxon>
        <taxon>Magnoliopsida</taxon>
        <taxon>Liliopsida</taxon>
        <taxon>Poales</taxon>
        <taxon>Poaceae</taxon>
        <taxon>PACMAD clade</taxon>
        <taxon>Panicoideae</taxon>
        <taxon>Panicodae</taxon>
        <taxon>Paniceae</taxon>
        <taxon>Cenchrinae</taxon>
        <taxon>Setaria</taxon>
    </lineage>
</organism>
<evidence type="ECO:0000313" key="2">
    <source>
        <dbReference type="EMBL" id="TKW09190.1"/>
    </source>
</evidence>